<feature type="transmembrane region" description="Helical" evidence="1">
    <location>
        <begin position="222"/>
        <end position="246"/>
    </location>
</feature>
<feature type="transmembrane region" description="Helical" evidence="1">
    <location>
        <begin position="322"/>
        <end position="344"/>
    </location>
</feature>
<dbReference type="InterPro" id="IPR008537">
    <property type="entry name" value="DUF819"/>
</dbReference>
<organism evidence="2 3">
    <name type="scientific">Oceanobacillus locisalsi</name>
    <dbReference type="NCBI Taxonomy" id="546107"/>
    <lineage>
        <taxon>Bacteria</taxon>
        <taxon>Bacillati</taxon>
        <taxon>Bacillota</taxon>
        <taxon>Bacilli</taxon>
        <taxon>Bacillales</taxon>
        <taxon>Bacillaceae</taxon>
        <taxon>Oceanobacillus</taxon>
    </lineage>
</organism>
<evidence type="ECO:0000313" key="2">
    <source>
        <dbReference type="EMBL" id="MFD1066168.1"/>
    </source>
</evidence>
<feature type="transmembrane region" description="Helical" evidence="1">
    <location>
        <begin position="351"/>
        <end position="371"/>
    </location>
</feature>
<feature type="transmembrane region" description="Helical" evidence="1">
    <location>
        <begin position="377"/>
        <end position="403"/>
    </location>
</feature>
<dbReference type="PANTHER" id="PTHR34289:SF8">
    <property type="entry name" value="DUF819 DOMAIN-CONTAINING PROTEIN"/>
    <property type="match status" value="1"/>
</dbReference>
<protein>
    <submittedName>
        <fullName evidence="2">DUF819 domain-containing protein</fullName>
    </submittedName>
</protein>
<evidence type="ECO:0000313" key="3">
    <source>
        <dbReference type="Proteomes" id="UP001597041"/>
    </source>
</evidence>
<dbReference type="PANTHER" id="PTHR34289">
    <property type="entry name" value="PROTEIN, PUTATIVE (DUF819)-RELATED"/>
    <property type="match status" value="1"/>
</dbReference>
<name>A0ABW3NET8_9BACI</name>
<feature type="transmembrane region" description="Helical" evidence="1">
    <location>
        <begin position="12"/>
        <end position="28"/>
    </location>
</feature>
<feature type="transmembrane region" description="Helical" evidence="1">
    <location>
        <begin position="95"/>
        <end position="117"/>
    </location>
</feature>
<keyword evidence="3" id="KW-1185">Reference proteome</keyword>
<feature type="transmembrane region" description="Helical" evidence="1">
    <location>
        <begin position="266"/>
        <end position="285"/>
    </location>
</feature>
<feature type="transmembrane region" description="Helical" evidence="1">
    <location>
        <begin position="66"/>
        <end position="83"/>
    </location>
</feature>
<comment type="caution">
    <text evidence="2">The sequence shown here is derived from an EMBL/GenBank/DDBJ whole genome shotgun (WGS) entry which is preliminary data.</text>
</comment>
<feature type="transmembrane region" description="Helical" evidence="1">
    <location>
        <begin position="155"/>
        <end position="177"/>
    </location>
</feature>
<keyword evidence="1" id="KW-0812">Transmembrane</keyword>
<keyword evidence="1" id="KW-1133">Transmembrane helix</keyword>
<keyword evidence="1" id="KW-0472">Membrane</keyword>
<evidence type="ECO:0000256" key="1">
    <source>
        <dbReference type="SAM" id="Phobius"/>
    </source>
</evidence>
<dbReference type="EMBL" id="JBHTKK010000009">
    <property type="protein sequence ID" value="MFD1066168.1"/>
    <property type="molecule type" value="Genomic_DNA"/>
</dbReference>
<feature type="transmembrane region" description="Helical" evidence="1">
    <location>
        <begin position="40"/>
        <end position="60"/>
    </location>
</feature>
<reference evidence="3" key="1">
    <citation type="journal article" date="2019" name="Int. J. Syst. Evol. Microbiol.">
        <title>The Global Catalogue of Microorganisms (GCM) 10K type strain sequencing project: providing services to taxonomists for standard genome sequencing and annotation.</title>
        <authorList>
            <consortium name="The Broad Institute Genomics Platform"/>
            <consortium name="The Broad Institute Genome Sequencing Center for Infectious Disease"/>
            <person name="Wu L."/>
            <person name="Ma J."/>
        </authorList>
    </citation>
    <scope>NUCLEOTIDE SEQUENCE [LARGE SCALE GENOMIC DNA]</scope>
    <source>
        <strain evidence="3">CCUG 56608</strain>
    </source>
</reference>
<dbReference type="Proteomes" id="UP001597041">
    <property type="component" value="Unassembled WGS sequence"/>
</dbReference>
<dbReference type="Pfam" id="PF05684">
    <property type="entry name" value="DUF819"/>
    <property type="match status" value="1"/>
</dbReference>
<sequence length="407" mass="44275">MSETFIQADDSITLWGIIIIWASVSIYLEQRYSWASKVTGAIIALVGAMILSNTGVIPLESPVYDAVWSVIVPLAIPLLLFHVNIKKIWKESSRLLLIFLLSSIGTVAGTIVAFFTLRNHIPFLDQLSGIFSATYTGGGVNFAAMSAKFDTPEAIISSAVVADNLMMALLFIILMMIPAIHLIRKWYPAPHVEQVEQSQSDDDKTLAESFWKRKEISLKDMALSIGTAFLLVIVSLKIAEFFAAIIPSGDNASFFNNLLSGIIGDQYLVLTTLTFIALAVFPNYFSGLNGSQEIGTYLIHIFFVVIGIPASIPLIIQTAPLLLLFAFIIVVINLLLSLVFGKLFKMSLEEILLASNANIGGPTTAAAFAIAKGWKQLVGPILIVGTLGYILGNYLGTFLAVWFGSIM</sequence>
<feature type="transmembrane region" description="Helical" evidence="1">
    <location>
        <begin position="297"/>
        <end position="316"/>
    </location>
</feature>
<dbReference type="RefSeq" id="WP_379591751.1">
    <property type="nucleotide sequence ID" value="NZ_JBHTKK010000009.1"/>
</dbReference>
<gene>
    <name evidence="2" type="ORF">ACFQ19_09035</name>
</gene>
<proteinExistence type="predicted"/>
<accession>A0ABW3NET8</accession>